<organism evidence="1 2">
    <name type="scientific">Caerostris darwini</name>
    <dbReference type="NCBI Taxonomy" id="1538125"/>
    <lineage>
        <taxon>Eukaryota</taxon>
        <taxon>Metazoa</taxon>
        <taxon>Ecdysozoa</taxon>
        <taxon>Arthropoda</taxon>
        <taxon>Chelicerata</taxon>
        <taxon>Arachnida</taxon>
        <taxon>Araneae</taxon>
        <taxon>Araneomorphae</taxon>
        <taxon>Entelegynae</taxon>
        <taxon>Araneoidea</taxon>
        <taxon>Araneidae</taxon>
        <taxon>Caerostris</taxon>
    </lineage>
</organism>
<dbReference type="AlphaFoldDB" id="A0AAV4MXG3"/>
<dbReference type="Proteomes" id="UP001054837">
    <property type="component" value="Unassembled WGS sequence"/>
</dbReference>
<protein>
    <submittedName>
        <fullName evidence="1">Uncharacterized protein</fullName>
    </submittedName>
</protein>
<reference evidence="1 2" key="1">
    <citation type="submission" date="2021-06" db="EMBL/GenBank/DDBJ databases">
        <title>Caerostris darwini draft genome.</title>
        <authorList>
            <person name="Kono N."/>
            <person name="Arakawa K."/>
        </authorList>
    </citation>
    <scope>NUCLEOTIDE SEQUENCE [LARGE SCALE GENOMIC DNA]</scope>
</reference>
<accession>A0AAV4MXG3</accession>
<gene>
    <name evidence="1" type="ORF">CDAR_499981</name>
</gene>
<keyword evidence="2" id="KW-1185">Reference proteome</keyword>
<sequence length="75" mass="7592">MPAITASSSIVVSGTQSCAEEKEGGLSLTTFKGCHLSSSDGGILLLLIKASQSSCLAALCSKLLRPPDRPISSLG</sequence>
<dbReference type="EMBL" id="BPLQ01000936">
    <property type="protein sequence ID" value="GIX76549.1"/>
    <property type="molecule type" value="Genomic_DNA"/>
</dbReference>
<comment type="caution">
    <text evidence="1">The sequence shown here is derived from an EMBL/GenBank/DDBJ whole genome shotgun (WGS) entry which is preliminary data.</text>
</comment>
<evidence type="ECO:0000313" key="2">
    <source>
        <dbReference type="Proteomes" id="UP001054837"/>
    </source>
</evidence>
<name>A0AAV4MXG3_9ARAC</name>
<evidence type="ECO:0000313" key="1">
    <source>
        <dbReference type="EMBL" id="GIX76549.1"/>
    </source>
</evidence>
<proteinExistence type="predicted"/>